<keyword evidence="3" id="KW-1185">Reference proteome</keyword>
<dbReference type="PANTHER" id="PTHR33096:SF1">
    <property type="entry name" value="CXC1-LIKE CYSTEINE CLUSTER ASSOCIATED WITH KDZ TRANSPOSASES DOMAIN-CONTAINING PROTEIN"/>
    <property type="match status" value="1"/>
</dbReference>
<evidence type="ECO:0000259" key="1">
    <source>
        <dbReference type="Pfam" id="PF18803"/>
    </source>
</evidence>
<protein>
    <recommendedName>
        <fullName evidence="1">CxC2-like cysteine cluster KDZ transposase-associated domain-containing protein</fullName>
    </recommendedName>
</protein>
<gene>
    <name evidence="2" type="ORF">K435DRAFT_684412</name>
</gene>
<feature type="domain" description="CxC2-like cysteine cluster KDZ transposase-associated" evidence="1">
    <location>
        <begin position="90"/>
        <end position="196"/>
    </location>
</feature>
<dbReference type="Proteomes" id="UP000297245">
    <property type="component" value="Unassembled WGS sequence"/>
</dbReference>
<evidence type="ECO:0000313" key="2">
    <source>
        <dbReference type="EMBL" id="THU86082.1"/>
    </source>
</evidence>
<feature type="non-terminal residue" evidence="2">
    <location>
        <position position="1"/>
    </location>
</feature>
<dbReference type="Pfam" id="PF18758">
    <property type="entry name" value="KDZ"/>
    <property type="match status" value="1"/>
</dbReference>
<dbReference type="Pfam" id="PF18803">
    <property type="entry name" value="CxC2"/>
    <property type="match status" value="1"/>
</dbReference>
<reference evidence="2 3" key="1">
    <citation type="journal article" date="2019" name="Nat. Ecol. Evol.">
        <title>Megaphylogeny resolves global patterns of mushroom evolution.</title>
        <authorList>
            <person name="Varga T."/>
            <person name="Krizsan K."/>
            <person name="Foldi C."/>
            <person name="Dima B."/>
            <person name="Sanchez-Garcia M."/>
            <person name="Sanchez-Ramirez S."/>
            <person name="Szollosi G.J."/>
            <person name="Szarkandi J.G."/>
            <person name="Papp V."/>
            <person name="Albert L."/>
            <person name="Andreopoulos W."/>
            <person name="Angelini C."/>
            <person name="Antonin V."/>
            <person name="Barry K.W."/>
            <person name="Bougher N.L."/>
            <person name="Buchanan P."/>
            <person name="Buyck B."/>
            <person name="Bense V."/>
            <person name="Catcheside P."/>
            <person name="Chovatia M."/>
            <person name="Cooper J."/>
            <person name="Damon W."/>
            <person name="Desjardin D."/>
            <person name="Finy P."/>
            <person name="Geml J."/>
            <person name="Haridas S."/>
            <person name="Hughes K."/>
            <person name="Justo A."/>
            <person name="Karasinski D."/>
            <person name="Kautmanova I."/>
            <person name="Kiss B."/>
            <person name="Kocsube S."/>
            <person name="Kotiranta H."/>
            <person name="LaButti K.M."/>
            <person name="Lechner B.E."/>
            <person name="Liimatainen K."/>
            <person name="Lipzen A."/>
            <person name="Lukacs Z."/>
            <person name="Mihaltcheva S."/>
            <person name="Morgado L.N."/>
            <person name="Niskanen T."/>
            <person name="Noordeloos M.E."/>
            <person name="Ohm R.A."/>
            <person name="Ortiz-Santana B."/>
            <person name="Ovrebo C."/>
            <person name="Racz N."/>
            <person name="Riley R."/>
            <person name="Savchenko A."/>
            <person name="Shiryaev A."/>
            <person name="Soop K."/>
            <person name="Spirin V."/>
            <person name="Szebenyi C."/>
            <person name="Tomsovsky M."/>
            <person name="Tulloss R.E."/>
            <person name="Uehling J."/>
            <person name="Grigoriev I.V."/>
            <person name="Vagvolgyi C."/>
            <person name="Papp T."/>
            <person name="Martin F.M."/>
            <person name="Miettinen O."/>
            <person name="Hibbett D.S."/>
            <person name="Nagy L.G."/>
        </authorList>
    </citation>
    <scope>NUCLEOTIDE SEQUENCE [LARGE SCALE GENOMIC DNA]</scope>
    <source>
        <strain evidence="2 3">CBS 962.96</strain>
    </source>
</reference>
<accession>A0A4S8LB69</accession>
<dbReference type="InterPro" id="IPR041457">
    <property type="entry name" value="CxC2_KDZ-assoc"/>
</dbReference>
<dbReference type="PANTHER" id="PTHR33096">
    <property type="entry name" value="CXC2 DOMAIN-CONTAINING PROTEIN"/>
    <property type="match status" value="1"/>
</dbReference>
<name>A0A4S8LB69_DENBC</name>
<dbReference type="InterPro" id="IPR040521">
    <property type="entry name" value="KDZ"/>
</dbReference>
<dbReference type="OrthoDB" id="2682806at2759"/>
<organism evidence="2 3">
    <name type="scientific">Dendrothele bispora (strain CBS 962.96)</name>
    <dbReference type="NCBI Taxonomy" id="1314807"/>
    <lineage>
        <taxon>Eukaryota</taxon>
        <taxon>Fungi</taxon>
        <taxon>Dikarya</taxon>
        <taxon>Basidiomycota</taxon>
        <taxon>Agaricomycotina</taxon>
        <taxon>Agaricomycetes</taxon>
        <taxon>Agaricomycetidae</taxon>
        <taxon>Agaricales</taxon>
        <taxon>Agaricales incertae sedis</taxon>
        <taxon>Dendrothele</taxon>
    </lineage>
</organism>
<dbReference type="AlphaFoldDB" id="A0A4S8LB69"/>
<proteinExistence type="predicted"/>
<sequence length="1005" mass="115388">YEQDAPMLLWRPLRSEYLAELIRGEGRGDYFSELCPQCYRTDSEHKPLYRCTDCFSPELVCIECCRDAHVDRPLDIVKKWNGSCFEQVFLKDLGLTVQLGHARGEECSQPRRANVGFVVVHTNGIHPVSVYFCDCPGRNVTFRQQCMRHRWFPATQEDPQTCSTFKILDLFHKMTLQGKVNVYDFMSGIENLTNNGGIVKQKDRYKVFAWTAVQYRHLLMLKRGGRGNDPDGRPLEETKPGECAIDCIACPRPEVNLPKGWKGAADDEKFLNNAFLAIDACFRLKRRLVSSEVKDPGLGTGWSYFVEDRPFREYLKTVTSQKEMSTCSGLAALDYANTRYSRGYGSTGVAIGVCARHELVQKTGAVDLQKGERYANMDYAYGSILQHVNPHLHLVNSYDIVCQWHKNLPARMDAMPDLVKVNTQERSMAFVIPKLHIHGHNLKCQLNFSLNYTRGVGRTDGEGIEHPWANIGPMATSTQEMGPGTRHDTLDDHWSHWNWSKTVGLGKLLWKRLQNAISERNAQQRSFEEFERHQQENASEWKEMVKGWEEKRSEINPFMFAQQAMSENEVKLALAEQEQKDDGAGASSIHQISPSSFIVHGLELEEQQRRLAQDVKGNTHPTAKELTAIIERHTRLSRAIGHFRAIQATYTPAALQVLARSKEEKETPSQDENPEDIRLLLPSELSQQERDYGCRSGLLEIELRLRDDQMRQALDHLRNHLHIRARLVTYRDSTVRHQAMLTRSRAMIARNDVKTEVHKRRYQAAWNAVNRVHGGDQTQVKWKQLKDADVRCLSSESDKAWKSARKILGTKKRNEIEEQEDLAEAADKAELTREEIRDRAGNGYVKTSWIWMDGGTGELIDEECMRDSIRVEFCKAYARCRRWTEEVLLLREEMRRSLVSLEWKAQWWEARCKTPAEDKTHAEGVAAYAHSQAAIMRALRARFMLVWEGYETLEEVDGEEEDIPISVSELLAGGDADGRDALDEEEMDNDEDDAFMLEREWEGMV</sequence>
<dbReference type="EMBL" id="ML179514">
    <property type="protein sequence ID" value="THU86082.1"/>
    <property type="molecule type" value="Genomic_DNA"/>
</dbReference>
<evidence type="ECO:0000313" key="3">
    <source>
        <dbReference type="Proteomes" id="UP000297245"/>
    </source>
</evidence>